<evidence type="ECO:0000313" key="2">
    <source>
        <dbReference type="EnsemblMetazoa" id="MESCA009349-PA"/>
    </source>
</evidence>
<name>T1GZP5_MEGSC</name>
<dbReference type="EnsemblMetazoa" id="MESCA009349-RA">
    <property type="protein sequence ID" value="MESCA009349-PA"/>
    <property type="gene ID" value="MESCA009349"/>
</dbReference>
<protein>
    <submittedName>
        <fullName evidence="2">Uncharacterized protein</fullName>
    </submittedName>
</protein>
<reference evidence="3" key="1">
    <citation type="submission" date="2013-02" db="EMBL/GenBank/DDBJ databases">
        <authorList>
            <person name="Hughes D."/>
        </authorList>
    </citation>
    <scope>NUCLEOTIDE SEQUENCE</scope>
    <source>
        <strain>Durham</strain>
        <strain evidence="3">NC isolate 2 -- Noor lab</strain>
    </source>
</reference>
<dbReference type="Proteomes" id="UP000015102">
    <property type="component" value="Unassembled WGS sequence"/>
</dbReference>
<sequence length="75" mass="8460">MLSSFTRNLQPSSESTQVPPHKGLRHTPYPFVKLPANDPRKYRSMVESKLFGSRCFERGASTEVFRMPALASSDT</sequence>
<dbReference type="AlphaFoldDB" id="T1GZP5"/>
<dbReference type="HOGENOM" id="CLU_2673909_0_0_1"/>
<keyword evidence="3" id="KW-1185">Reference proteome</keyword>
<accession>T1GZP5</accession>
<reference evidence="2" key="2">
    <citation type="submission" date="2015-06" db="UniProtKB">
        <authorList>
            <consortium name="EnsemblMetazoa"/>
        </authorList>
    </citation>
    <scope>IDENTIFICATION</scope>
</reference>
<organism evidence="2 3">
    <name type="scientific">Megaselia scalaris</name>
    <name type="common">Humpbacked fly</name>
    <name type="synonym">Phora scalaris</name>
    <dbReference type="NCBI Taxonomy" id="36166"/>
    <lineage>
        <taxon>Eukaryota</taxon>
        <taxon>Metazoa</taxon>
        <taxon>Ecdysozoa</taxon>
        <taxon>Arthropoda</taxon>
        <taxon>Hexapoda</taxon>
        <taxon>Insecta</taxon>
        <taxon>Pterygota</taxon>
        <taxon>Neoptera</taxon>
        <taxon>Endopterygota</taxon>
        <taxon>Diptera</taxon>
        <taxon>Brachycera</taxon>
        <taxon>Muscomorpha</taxon>
        <taxon>Platypezoidea</taxon>
        <taxon>Phoridae</taxon>
        <taxon>Megaseliini</taxon>
        <taxon>Megaselia</taxon>
    </lineage>
</organism>
<evidence type="ECO:0000256" key="1">
    <source>
        <dbReference type="SAM" id="MobiDB-lite"/>
    </source>
</evidence>
<feature type="region of interest" description="Disordered" evidence="1">
    <location>
        <begin position="1"/>
        <end position="32"/>
    </location>
</feature>
<dbReference type="EMBL" id="CAQQ02384666">
    <property type="status" value="NOT_ANNOTATED_CDS"/>
    <property type="molecule type" value="Genomic_DNA"/>
</dbReference>
<evidence type="ECO:0000313" key="3">
    <source>
        <dbReference type="Proteomes" id="UP000015102"/>
    </source>
</evidence>
<proteinExistence type="predicted"/>
<feature type="compositionally biased region" description="Polar residues" evidence="1">
    <location>
        <begin position="1"/>
        <end position="18"/>
    </location>
</feature>